<gene>
    <name evidence="6" type="ORF">STEHIDRAFT_163565</name>
</gene>
<dbReference type="GO" id="GO:0047499">
    <property type="term" value="F:calcium-independent phospholipase A2 activity"/>
    <property type="evidence" value="ECO:0007669"/>
    <property type="project" value="TreeGrafter"/>
</dbReference>
<dbReference type="Gene3D" id="3.40.1090.10">
    <property type="entry name" value="Cytosolic phospholipase A2 catalytic domain"/>
    <property type="match status" value="1"/>
</dbReference>
<dbReference type="GO" id="GO:0046486">
    <property type="term" value="P:glycerolipid metabolic process"/>
    <property type="evidence" value="ECO:0007669"/>
    <property type="project" value="UniProtKB-ARBA"/>
</dbReference>
<keyword evidence="1 4" id="KW-0378">Hydrolase</keyword>
<dbReference type="GeneID" id="18802387"/>
<feature type="domain" description="PNPLA" evidence="5">
    <location>
        <begin position="111"/>
        <end position="297"/>
    </location>
</feature>
<dbReference type="GO" id="GO:0019369">
    <property type="term" value="P:arachidonate metabolic process"/>
    <property type="evidence" value="ECO:0007669"/>
    <property type="project" value="TreeGrafter"/>
</dbReference>
<dbReference type="Proteomes" id="UP000053927">
    <property type="component" value="Unassembled WGS sequence"/>
</dbReference>
<dbReference type="SUPFAM" id="SSF52151">
    <property type="entry name" value="FabD/lysophospholipase-like"/>
    <property type="match status" value="1"/>
</dbReference>
<dbReference type="Pfam" id="PF01734">
    <property type="entry name" value="Patatin"/>
    <property type="match status" value="1"/>
</dbReference>
<feature type="short sequence motif" description="GXSXG" evidence="4">
    <location>
        <begin position="155"/>
        <end position="159"/>
    </location>
</feature>
<dbReference type="GO" id="GO:0016042">
    <property type="term" value="P:lipid catabolic process"/>
    <property type="evidence" value="ECO:0007669"/>
    <property type="project" value="UniProtKB-UniRule"/>
</dbReference>
<feature type="active site" description="Proton acceptor" evidence="4">
    <location>
        <position position="284"/>
    </location>
</feature>
<protein>
    <submittedName>
        <fullName evidence="6">FabD/lysophospholipase-like protein</fullName>
    </submittedName>
</protein>
<name>R7RYZ6_STEHR</name>
<keyword evidence="2 4" id="KW-0442">Lipid degradation</keyword>
<keyword evidence="3 4" id="KW-0443">Lipid metabolism</keyword>
<evidence type="ECO:0000259" key="5">
    <source>
        <dbReference type="PROSITE" id="PS51635"/>
    </source>
</evidence>
<dbReference type="GO" id="GO:0016020">
    <property type="term" value="C:membrane"/>
    <property type="evidence" value="ECO:0007669"/>
    <property type="project" value="TreeGrafter"/>
</dbReference>
<dbReference type="eggNOG" id="KOG4231">
    <property type="taxonomic scope" value="Eukaryota"/>
</dbReference>
<accession>R7RYZ6</accession>
<feature type="short sequence motif" description="GXGXXG" evidence="4">
    <location>
        <begin position="115"/>
        <end position="120"/>
    </location>
</feature>
<dbReference type="InterPro" id="IPR002641">
    <property type="entry name" value="PNPLA_dom"/>
</dbReference>
<dbReference type="OrthoDB" id="630895at2759"/>
<dbReference type="EMBL" id="JH687403">
    <property type="protein sequence ID" value="EIM79527.1"/>
    <property type="molecule type" value="Genomic_DNA"/>
</dbReference>
<dbReference type="RefSeq" id="XP_007311326.1">
    <property type="nucleotide sequence ID" value="XM_007311264.1"/>
</dbReference>
<evidence type="ECO:0000313" key="6">
    <source>
        <dbReference type="EMBL" id="EIM79527.1"/>
    </source>
</evidence>
<evidence type="ECO:0000313" key="7">
    <source>
        <dbReference type="Proteomes" id="UP000053927"/>
    </source>
</evidence>
<dbReference type="PANTHER" id="PTHR24185:SF1">
    <property type="entry name" value="CALCIUM-INDEPENDENT PHOSPHOLIPASE A2-GAMMA"/>
    <property type="match status" value="1"/>
</dbReference>
<evidence type="ECO:0000256" key="4">
    <source>
        <dbReference type="PROSITE-ProRule" id="PRU01161"/>
    </source>
</evidence>
<feature type="short sequence motif" description="DGA/G" evidence="4">
    <location>
        <begin position="284"/>
        <end position="286"/>
    </location>
</feature>
<keyword evidence="7" id="KW-1185">Reference proteome</keyword>
<dbReference type="AlphaFoldDB" id="R7RYZ6"/>
<evidence type="ECO:0000256" key="1">
    <source>
        <dbReference type="ARBA" id="ARBA00022801"/>
    </source>
</evidence>
<feature type="active site" description="Nucleophile" evidence="4">
    <location>
        <position position="157"/>
    </location>
</feature>
<evidence type="ECO:0000256" key="3">
    <source>
        <dbReference type="ARBA" id="ARBA00023098"/>
    </source>
</evidence>
<proteinExistence type="predicted"/>
<reference evidence="7" key="1">
    <citation type="journal article" date="2012" name="Science">
        <title>The Paleozoic origin of enzymatic lignin decomposition reconstructed from 31 fungal genomes.</title>
        <authorList>
            <person name="Floudas D."/>
            <person name="Binder M."/>
            <person name="Riley R."/>
            <person name="Barry K."/>
            <person name="Blanchette R.A."/>
            <person name="Henrissat B."/>
            <person name="Martinez A.T."/>
            <person name="Otillar R."/>
            <person name="Spatafora J.W."/>
            <person name="Yadav J.S."/>
            <person name="Aerts A."/>
            <person name="Benoit I."/>
            <person name="Boyd A."/>
            <person name="Carlson A."/>
            <person name="Copeland A."/>
            <person name="Coutinho P.M."/>
            <person name="de Vries R.P."/>
            <person name="Ferreira P."/>
            <person name="Findley K."/>
            <person name="Foster B."/>
            <person name="Gaskell J."/>
            <person name="Glotzer D."/>
            <person name="Gorecki P."/>
            <person name="Heitman J."/>
            <person name="Hesse C."/>
            <person name="Hori C."/>
            <person name="Igarashi K."/>
            <person name="Jurgens J.A."/>
            <person name="Kallen N."/>
            <person name="Kersten P."/>
            <person name="Kohler A."/>
            <person name="Kuees U."/>
            <person name="Kumar T.K.A."/>
            <person name="Kuo A."/>
            <person name="LaButti K."/>
            <person name="Larrondo L.F."/>
            <person name="Lindquist E."/>
            <person name="Ling A."/>
            <person name="Lombard V."/>
            <person name="Lucas S."/>
            <person name="Lundell T."/>
            <person name="Martin R."/>
            <person name="McLaughlin D.J."/>
            <person name="Morgenstern I."/>
            <person name="Morin E."/>
            <person name="Murat C."/>
            <person name="Nagy L.G."/>
            <person name="Nolan M."/>
            <person name="Ohm R.A."/>
            <person name="Patyshakuliyeva A."/>
            <person name="Rokas A."/>
            <person name="Ruiz-Duenas F.J."/>
            <person name="Sabat G."/>
            <person name="Salamov A."/>
            <person name="Samejima M."/>
            <person name="Schmutz J."/>
            <person name="Slot J.C."/>
            <person name="St John F."/>
            <person name="Stenlid J."/>
            <person name="Sun H."/>
            <person name="Sun S."/>
            <person name="Syed K."/>
            <person name="Tsang A."/>
            <person name="Wiebenga A."/>
            <person name="Young D."/>
            <person name="Pisabarro A."/>
            <person name="Eastwood D.C."/>
            <person name="Martin F."/>
            <person name="Cullen D."/>
            <person name="Grigoriev I.V."/>
            <person name="Hibbett D.S."/>
        </authorList>
    </citation>
    <scope>NUCLEOTIDE SEQUENCE [LARGE SCALE GENOMIC DNA]</scope>
    <source>
        <strain evidence="7">FP-91666</strain>
    </source>
</reference>
<sequence length="388" mass="42709">MKRTYAERHVLVTLPIAPVSSLGEDGIANLAPPGWTFPPFVPVIFVIQFFTISLNNDSYYNQVEPNSQSTSKTLPFALIINDSHSRLTVLSLYFLHRKVMDEREEKGLNLLALDGGGIRGLSTLFILKSIMISIQDEKKLPTEPLPCEVFDLIGGTSTGGLIALMLGRLRMSVDDAIQAYAKLSKKVFSQTKNGLAPDGRYKASNLEDAVKTIVKEYGDDSMAGIVDSRSGDGVCRTVVATDSAPRQLPIPCTIIEAARATTAAPTFFKRAVITVDEIKQTYMDGGLVQNNPCDVVLQEANLIFPDRQIAGILSIGTGQLPINKIVEPNFIKRLIPIDFAQALAENTKSYFYPPTHALLFFSTIHPLRTPFQYTHVTLPPALHIYHSF</sequence>
<dbReference type="KEGG" id="shs:STEHIDRAFT_163565"/>
<dbReference type="PANTHER" id="PTHR24185">
    <property type="entry name" value="CALCIUM-INDEPENDENT PHOSPHOLIPASE A2-GAMMA"/>
    <property type="match status" value="1"/>
</dbReference>
<organism evidence="6 7">
    <name type="scientific">Stereum hirsutum (strain FP-91666)</name>
    <name type="common">White-rot fungus</name>
    <dbReference type="NCBI Taxonomy" id="721885"/>
    <lineage>
        <taxon>Eukaryota</taxon>
        <taxon>Fungi</taxon>
        <taxon>Dikarya</taxon>
        <taxon>Basidiomycota</taxon>
        <taxon>Agaricomycotina</taxon>
        <taxon>Agaricomycetes</taxon>
        <taxon>Russulales</taxon>
        <taxon>Stereaceae</taxon>
        <taxon>Stereum</taxon>
    </lineage>
</organism>
<evidence type="ECO:0000256" key="2">
    <source>
        <dbReference type="ARBA" id="ARBA00022963"/>
    </source>
</evidence>
<dbReference type="InterPro" id="IPR016035">
    <property type="entry name" value="Acyl_Trfase/lysoPLipase"/>
</dbReference>
<dbReference type="PROSITE" id="PS51635">
    <property type="entry name" value="PNPLA"/>
    <property type="match status" value="1"/>
</dbReference>